<feature type="region of interest" description="Disordered" evidence="1">
    <location>
        <begin position="1"/>
        <end position="68"/>
    </location>
</feature>
<evidence type="ECO:0000256" key="1">
    <source>
        <dbReference type="SAM" id="MobiDB-lite"/>
    </source>
</evidence>
<feature type="compositionally biased region" description="Low complexity" evidence="1">
    <location>
        <begin position="17"/>
        <end position="28"/>
    </location>
</feature>
<evidence type="ECO:0000313" key="2">
    <source>
        <dbReference type="EMBL" id="KAJ9189989.1"/>
    </source>
</evidence>
<proteinExistence type="predicted"/>
<reference evidence="2" key="1">
    <citation type="journal article" date="2023" name="Plant Biotechnol. J.">
        <title>Chromosome-level wild Hevea brasiliensis genome provides new tools for genomic-assisted breeding and valuable loci to elevate rubber yield.</title>
        <authorList>
            <person name="Cheng H."/>
            <person name="Song X."/>
            <person name="Hu Y."/>
            <person name="Wu T."/>
            <person name="Yang Q."/>
            <person name="An Z."/>
            <person name="Feng S."/>
            <person name="Deng Z."/>
            <person name="Wu W."/>
            <person name="Zeng X."/>
            <person name="Tu M."/>
            <person name="Wang X."/>
            <person name="Huang H."/>
        </authorList>
    </citation>
    <scope>NUCLEOTIDE SEQUENCE</scope>
    <source>
        <strain evidence="2">MT/VB/25A 57/8</strain>
    </source>
</reference>
<comment type="caution">
    <text evidence="2">The sequence shown here is derived from an EMBL/GenBank/DDBJ whole genome shotgun (WGS) entry which is preliminary data.</text>
</comment>
<evidence type="ECO:0000313" key="3">
    <source>
        <dbReference type="Proteomes" id="UP001174677"/>
    </source>
</evidence>
<sequence>MSDSESEAEPETPAPAAPAKGKGKTAQQEQRRKQKEETGKPTGKKTKTGKKSAAESGTTELAAGPIVPLTPGTELAAAILQTLSDKPIKPKKLKMGAPKPIRRSSRLKG</sequence>
<feature type="compositionally biased region" description="Acidic residues" evidence="1">
    <location>
        <begin position="1"/>
        <end position="10"/>
    </location>
</feature>
<organism evidence="2 3">
    <name type="scientific">Hevea brasiliensis</name>
    <name type="common">Para rubber tree</name>
    <name type="synonym">Siphonia brasiliensis</name>
    <dbReference type="NCBI Taxonomy" id="3981"/>
    <lineage>
        <taxon>Eukaryota</taxon>
        <taxon>Viridiplantae</taxon>
        <taxon>Streptophyta</taxon>
        <taxon>Embryophyta</taxon>
        <taxon>Tracheophyta</taxon>
        <taxon>Spermatophyta</taxon>
        <taxon>Magnoliopsida</taxon>
        <taxon>eudicotyledons</taxon>
        <taxon>Gunneridae</taxon>
        <taxon>Pentapetalae</taxon>
        <taxon>rosids</taxon>
        <taxon>fabids</taxon>
        <taxon>Malpighiales</taxon>
        <taxon>Euphorbiaceae</taxon>
        <taxon>Crotonoideae</taxon>
        <taxon>Micrandreae</taxon>
        <taxon>Hevea</taxon>
    </lineage>
</organism>
<name>A0ABQ9NCJ7_HEVBR</name>
<keyword evidence="3" id="KW-1185">Reference proteome</keyword>
<dbReference type="Proteomes" id="UP001174677">
    <property type="component" value="Chromosome 1"/>
</dbReference>
<protein>
    <submittedName>
        <fullName evidence="2">Uncharacterized protein</fullName>
    </submittedName>
</protein>
<feature type="compositionally biased region" description="Basic and acidic residues" evidence="1">
    <location>
        <begin position="29"/>
        <end position="39"/>
    </location>
</feature>
<accession>A0ABQ9NCJ7</accession>
<feature type="compositionally biased region" description="Basic residues" evidence="1">
    <location>
        <begin position="89"/>
        <end position="109"/>
    </location>
</feature>
<gene>
    <name evidence="2" type="ORF">P3X46_001228</name>
</gene>
<dbReference type="EMBL" id="JARPOI010000001">
    <property type="protein sequence ID" value="KAJ9189989.1"/>
    <property type="molecule type" value="Genomic_DNA"/>
</dbReference>
<feature type="region of interest" description="Disordered" evidence="1">
    <location>
        <begin position="82"/>
        <end position="109"/>
    </location>
</feature>